<evidence type="ECO:0000259" key="7">
    <source>
        <dbReference type="SMART" id="SM01194"/>
    </source>
</evidence>
<dbReference type="Gene3D" id="2.30.30.870">
    <property type="entry name" value="Pelota, domain A"/>
    <property type="match status" value="1"/>
</dbReference>
<dbReference type="Pfam" id="PF03464">
    <property type="entry name" value="eRF1_2"/>
    <property type="match status" value="1"/>
</dbReference>
<accession>A0A482VT44</accession>
<dbReference type="GO" id="GO:0070651">
    <property type="term" value="P:nonfunctional rRNA decay"/>
    <property type="evidence" value="ECO:0007669"/>
    <property type="project" value="TreeGrafter"/>
</dbReference>
<dbReference type="SMART" id="SM01194">
    <property type="entry name" value="eRF1_1"/>
    <property type="match status" value="1"/>
</dbReference>
<proteinExistence type="inferred from homology"/>
<dbReference type="GO" id="GO:0032790">
    <property type="term" value="P:ribosome disassembly"/>
    <property type="evidence" value="ECO:0007669"/>
    <property type="project" value="TreeGrafter"/>
</dbReference>
<feature type="domain" description="eRF1/Pelota-like N-terminal" evidence="7">
    <location>
        <begin position="1"/>
        <end position="130"/>
    </location>
</feature>
<dbReference type="GO" id="GO:0046872">
    <property type="term" value="F:metal ion binding"/>
    <property type="evidence" value="ECO:0007669"/>
    <property type="project" value="UniProtKB-KW"/>
</dbReference>
<keyword evidence="5 6" id="KW-0479">Metal-binding</keyword>
<evidence type="ECO:0000256" key="3">
    <source>
        <dbReference type="ARBA" id="ARBA00009504"/>
    </source>
</evidence>
<evidence type="ECO:0000313" key="9">
    <source>
        <dbReference type="Proteomes" id="UP000292052"/>
    </source>
</evidence>
<dbReference type="GO" id="GO:0071025">
    <property type="term" value="P:RNA surveillance"/>
    <property type="evidence" value="ECO:0007669"/>
    <property type="project" value="InterPro"/>
</dbReference>
<evidence type="ECO:0000256" key="4">
    <source>
        <dbReference type="ARBA" id="ARBA00022490"/>
    </source>
</evidence>
<dbReference type="InterPro" id="IPR004405">
    <property type="entry name" value="TF_pelota"/>
</dbReference>
<dbReference type="InterPro" id="IPR005142">
    <property type="entry name" value="eRF1_3"/>
</dbReference>
<dbReference type="SUPFAM" id="SSF53137">
    <property type="entry name" value="Translational machinery components"/>
    <property type="match status" value="1"/>
</dbReference>
<comment type="caution">
    <text evidence="8">The sequence shown here is derived from an EMBL/GenBank/DDBJ whole genome shotgun (WGS) entry which is preliminary data.</text>
</comment>
<evidence type="ECO:0000256" key="5">
    <source>
        <dbReference type="ARBA" id="ARBA00022723"/>
    </source>
</evidence>
<dbReference type="SUPFAM" id="SSF159065">
    <property type="entry name" value="Dom34/Pelota N-terminal domain-like"/>
    <property type="match status" value="1"/>
</dbReference>
<comment type="subcellular location">
    <subcellularLocation>
        <location evidence="2 6">Cytoplasm</location>
    </subcellularLocation>
</comment>
<dbReference type="Pfam" id="PF03465">
    <property type="entry name" value="eRF1_3"/>
    <property type="match status" value="1"/>
</dbReference>
<sequence>MKLIDKSIDKEGQGYVTLIPEEPEDMWHAYNLISEGDSVRSTTIRKVQSESSTGSSTSSRVRTMLTISVETIDFDTQACMLRLKGRNIEENQYVKMGAYHTLDLEMNRKFRLNKHEWDSVSMERVEMACDPTKSADVAAVIMQDGLAQICLITSSMTIVRAKIEASIPRKRKGFIQQHEKALAKFYDNIIQGILRHVDFDVVKCVLIASPGFVRDQFYEYMFQMAVKTDNKTLLENKSKFMLIHSSTGFKHSLKEILQDPAVVSKISDTKAAGEVKALENFYTTLQCEPDKAFYGKKHVEKANEAQAIETLLISDNLFRCKDVSLRKEYVHLVDSVREFGGDVKIFSSLHISGEQLEQLTGVAAILRFPMPELDEDDESENGD</sequence>
<dbReference type="InterPro" id="IPR038069">
    <property type="entry name" value="Pelota/DOM34_N"/>
</dbReference>
<dbReference type="Gene3D" id="3.30.420.60">
    <property type="entry name" value="eRF1 domain 2"/>
    <property type="match status" value="1"/>
</dbReference>
<dbReference type="Proteomes" id="UP000292052">
    <property type="component" value="Unassembled WGS sequence"/>
</dbReference>
<protein>
    <recommendedName>
        <fullName evidence="6">Protein pelota homolog</fullName>
    </recommendedName>
</protein>
<keyword evidence="9" id="KW-1185">Reference proteome</keyword>
<reference evidence="8 9" key="1">
    <citation type="submission" date="2017-03" db="EMBL/GenBank/DDBJ databases">
        <title>Genome of the blue death feigning beetle - Asbolus verrucosus.</title>
        <authorList>
            <person name="Rider S.D."/>
        </authorList>
    </citation>
    <scope>NUCLEOTIDE SEQUENCE [LARGE SCALE GENOMIC DNA]</scope>
    <source>
        <strain evidence="8">Butters</strain>
        <tissue evidence="8">Head and leg muscle</tissue>
    </source>
</reference>
<evidence type="ECO:0000256" key="2">
    <source>
        <dbReference type="ARBA" id="ARBA00004496"/>
    </source>
</evidence>
<dbReference type="FunFam" id="3.30.420.60:FF:000002">
    <property type="entry name" value="Protein pelota homolog"/>
    <property type="match status" value="1"/>
</dbReference>
<dbReference type="GO" id="GO:0070481">
    <property type="term" value="P:nuclear-transcribed mRNA catabolic process, non-stop decay"/>
    <property type="evidence" value="ECO:0007669"/>
    <property type="project" value="InterPro"/>
</dbReference>
<dbReference type="InterPro" id="IPR058547">
    <property type="entry name" value="Pelota_N"/>
</dbReference>
<dbReference type="GO" id="GO:0005737">
    <property type="term" value="C:cytoplasm"/>
    <property type="evidence" value="ECO:0007669"/>
    <property type="project" value="UniProtKB-SubCell"/>
</dbReference>
<dbReference type="InterPro" id="IPR042226">
    <property type="entry name" value="eFR1_2_sf"/>
</dbReference>
<evidence type="ECO:0000313" key="8">
    <source>
        <dbReference type="EMBL" id="RZC35886.1"/>
    </source>
</evidence>
<dbReference type="Pfam" id="PF26356">
    <property type="entry name" value="Pelota_N"/>
    <property type="match status" value="1"/>
</dbReference>
<evidence type="ECO:0000256" key="6">
    <source>
        <dbReference type="RuleBase" id="RU362019"/>
    </source>
</evidence>
<dbReference type="InterPro" id="IPR005141">
    <property type="entry name" value="eRF1_2"/>
</dbReference>
<dbReference type="AlphaFoldDB" id="A0A482VT44"/>
<dbReference type="Gene3D" id="3.30.1330.30">
    <property type="match status" value="1"/>
</dbReference>
<evidence type="ECO:0000256" key="1">
    <source>
        <dbReference type="ARBA" id="ARBA00001968"/>
    </source>
</evidence>
<dbReference type="FunFam" id="3.30.1330.30:FF:000008">
    <property type="entry name" value="Protein pelota homolog"/>
    <property type="match status" value="1"/>
</dbReference>
<dbReference type="InterPro" id="IPR005140">
    <property type="entry name" value="eRF1_Pelota-like_N"/>
</dbReference>
<comment type="cofactor">
    <cofactor evidence="1 6">
        <name>a divalent metal cation</name>
        <dbReference type="ChEBI" id="CHEBI:60240"/>
    </cofactor>
</comment>
<name>A0A482VT44_ASBVE</name>
<dbReference type="GO" id="GO:0070966">
    <property type="term" value="P:nuclear-transcribed mRNA catabolic process, no-go decay"/>
    <property type="evidence" value="ECO:0007669"/>
    <property type="project" value="InterPro"/>
</dbReference>
<dbReference type="STRING" id="1661398.A0A482VT44"/>
<gene>
    <name evidence="8" type="ORF">BDFB_004932</name>
</gene>
<comment type="similarity">
    <text evidence="3 6">Belongs to the eukaryotic release factor 1 family. Pelota subfamily.</text>
</comment>
<dbReference type="FunFam" id="2.30.30.870:FF:000001">
    <property type="entry name" value="Protein pelota homolog"/>
    <property type="match status" value="1"/>
</dbReference>
<dbReference type="OrthoDB" id="10249111at2759"/>
<keyword evidence="4 6" id="KW-0963">Cytoplasm</keyword>
<dbReference type="NCBIfam" id="TIGR00111">
    <property type="entry name" value="pelota"/>
    <property type="match status" value="1"/>
</dbReference>
<dbReference type="EMBL" id="QDEB01067136">
    <property type="protein sequence ID" value="RZC35886.1"/>
    <property type="molecule type" value="Genomic_DNA"/>
</dbReference>
<organism evidence="8 9">
    <name type="scientific">Asbolus verrucosus</name>
    <name type="common">Desert ironclad beetle</name>
    <dbReference type="NCBI Taxonomy" id="1661398"/>
    <lineage>
        <taxon>Eukaryota</taxon>
        <taxon>Metazoa</taxon>
        <taxon>Ecdysozoa</taxon>
        <taxon>Arthropoda</taxon>
        <taxon>Hexapoda</taxon>
        <taxon>Insecta</taxon>
        <taxon>Pterygota</taxon>
        <taxon>Neoptera</taxon>
        <taxon>Endopterygota</taxon>
        <taxon>Coleoptera</taxon>
        <taxon>Polyphaga</taxon>
        <taxon>Cucujiformia</taxon>
        <taxon>Tenebrionidae</taxon>
        <taxon>Pimeliinae</taxon>
        <taxon>Asbolus</taxon>
    </lineage>
</organism>
<dbReference type="SUPFAM" id="SSF55315">
    <property type="entry name" value="L30e-like"/>
    <property type="match status" value="1"/>
</dbReference>
<dbReference type="PANTHER" id="PTHR10853">
    <property type="entry name" value="PELOTA"/>
    <property type="match status" value="1"/>
</dbReference>
<dbReference type="InterPro" id="IPR029064">
    <property type="entry name" value="Ribosomal_eL30-like_sf"/>
</dbReference>
<comment type="function">
    <text evidence="6">Component of the Pelota-HBS1L complex, a complex that recognizes stalled ribosomes and triggers the No-Go Decay (NGD) pathway. In the Pelota-HBS1L complex, pelo recognizes ribosomes stalled at the 3' end of an mRNA and engages stalled ribosomes by destabilizing mRNA in the mRNA channel.</text>
</comment>
<dbReference type="PANTHER" id="PTHR10853:SF0">
    <property type="entry name" value="PROTEIN PELOTA HOMOLOG"/>
    <property type="match status" value="1"/>
</dbReference>